<dbReference type="AlphaFoldDB" id="A0A2C6KMR8"/>
<proteinExistence type="predicted"/>
<feature type="region of interest" description="Disordered" evidence="1">
    <location>
        <begin position="1"/>
        <end position="74"/>
    </location>
</feature>
<name>A0A2C6KMR8_9APIC</name>
<feature type="compositionally biased region" description="Basic and acidic residues" evidence="1">
    <location>
        <begin position="51"/>
        <end position="64"/>
    </location>
</feature>
<sequence length="74" mass="8000">LFGEGDEGPNAKLPELPCFRLQRRRDDKENLTKINVSSDESPRPRHLASYGEKEETGASVERADPSTSGGVGSG</sequence>
<dbReference type="VEuPathDB" id="ToxoDB:CSUI_008415"/>
<dbReference type="Proteomes" id="UP000221165">
    <property type="component" value="Unassembled WGS sequence"/>
</dbReference>
<accession>A0A2C6KMR8</accession>
<comment type="caution">
    <text evidence="2">The sequence shown here is derived from an EMBL/GenBank/DDBJ whole genome shotgun (WGS) entry which is preliminary data.</text>
</comment>
<dbReference type="EMBL" id="MIGC01004704">
    <property type="protein sequence ID" value="PHJ17764.1"/>
    <property type="molecule type" value="Genomic_DNA"/>
</dbReference>
<keyword evidence="3" id="KW-1185">Reference proteome</keyword>
<organism evidence="2 3">
    <name type="scientific">Cystoisospora suis</name>
    <dbReference type="NCBI Taxonomy" id="483139"/>
    <lineage>
        <taxon>Eukaryota</taxon>
        <taxon>Sar</taxon>
        <taxon>Alveolata</taxon>
        <taxon>Apicomplexa</taxon>
        <taxon>Conoidasida</taxon>
        <taxon>Coccidia</taxon>
        <taxon>Eucoccidiorida</taxon>
        <taxon>Eimeriorina</taxon>
        <taxon>Sarcocystidae</taxon>
        <taxon>Cystoisospora</taxon>
    </lineage>
</organism>
<evidence type="ECO:0000256" key="1">
    <source>
        <dbReference type="SAM" id="MobiDB-lite"/>
    </source>
</evidence>
<gene>
    <name evidence="2" type="ORF">CSUI_008415</name>
</gene>
<dbReference type="RefSeq" id="XP_067919479.1">
    <property type="nucleotide sequence ID" value="XM_068068548.1"/>
</dbReference>
<evidence type="ECO:0000313" key="3">
    <source>
        <dbReference type="Proteomes" id="UP000221165"/>
    </source>
</evidence>
<protein>
    <submittedName>
        <fullName evidence="2">Uncharacterized protein</fullName>
    </submittedName>
</protein>
<feature type="non-terminal residue" evidence="2">
    <location>
        <position position="1"/>
    </location>
</feature>
<dbReference type="GeneID" id="94431759"/>
<reference evidence="2 3" key="1">
    <citation type="journal article" date="2017" name="Int. J. Parasitol.">
        <title>The genome of the protozoan parasite Cystoisospora suis and a reverse vaccinology approach to identify vaccine candidates.</title>
        <authorList>
            <person name="Palmieri N."/>
            <person name="Shrestha A."/>
            <person name="Ruttkowski B."/>
            <person name="Beck T."/>
            <person name="Vogl C."/>
            <person name="Tomley F."/>
            <person name="Blake D.P."/>
            <person name="Joachim A."/>
        </authorList>
    </citation>
    <scope>NUCLEOTIDE SEQUENCE [LARGE SCALE GENOMIC DNA]</scope>
    <source>
        <strain evidence="2 3">Wien I</strain>
    </source>
</reference>
<feature type="non-terminal residue" evidence="2">
    <location>
        <position position="74"/>
    </location>
</feature>
<evidence type="ECO:0000313" key="2">
    <source>
        <dbReference type="EMBL" id="PHJ17764.1"/>
    </source>
</evidence>